<evidence type="ECO:0000256" key="2">
    <source>
        <dbReference type="ARBA" id="ARBA00008372"/>
    </source>
</evidence>
<gene>
    <name evidence="3" type="ORF">STAS_32578</name>
</gene>
<proteinExistence type="inferred from homology"/>
<dbReference type="Pfam" id="PF04857">
    <property type="entry name" value="CAF1"/>
    <property type="match status" value="2"/>
</dbReference>
<dbReference type="InterPro" id="IPR036397">
    <property type="entry name" value="RNaseH_sf"/>
</dbReference>
<dbReference type="GO" id="GO:0003723">
    <property type="term" value="F:RNA binding"/>
    <property type="evidence" value="ECO:0007669"/>
    <property type="project" value="TreeGrafter"/>
</dbReference>
<dbReference type="InterPro" id="IPR051181">
    <property type="entry name" value="CAF1_poly(A)_ribonucleases"/>
</dbReference>
<accession>A0A5A7RC03</accession>
<dbReference type="OrthoDB" id="1432093at2759"/>
<dbReference type="Gene3D" id="3.30.420.10">
    <property type="entry name" value="Ribonuclease H-like superfamily/Ribonuclease H"/>
    <property type="match status" value="2"/>
</dbReference>
<dbReference type="InterPro" id="IPR006941">
    <property type="entry name" value="RNase_CAF1"/>
</dbReference>
<dbReference type="PANTHER" id="PTHR15092:SF22">
    <property type="entry name" value="POLY(A)-SPECIFIC RIBONUCLEASE PNLDC1"/>
    <property type="match status" value="1"/>
</dbReference>
<dbReference type="SUPFAM" id="SSF53098">
    <property type="entry name" value="Ribonuclease H-like"/>
    <property type="match status" value="1"/>
</dbReference>
<name>A0A5A7RC03_STRAF</name>
<dbReference type="InterPro" id="IPR012337">
    <property type="entry name" value="RNaseH-like_sf"/>
</dbReference>
<evidence type="ECO:0000256" key="1">
    <source>
        <dbReference type="ARBA" id="ARBA00001968"/>
    </source>
</evidence>
<dbReference type="GO" id="GO:0000175">
    <property type="term" value="F:3'-5'-RNA exonuclease activity"/>
    <property type="evidence" value="ECO:0007669"/>
    <property type="project" value="TreeGrafter"/>
</dbReference>
<evidence type="ECO:0000313" key="3">
    <source>
        <dbReference type="EMBL" id="GER54948.1"/>
    </source>
</evidence>
<organism evidence="3 4">
    <name type="scientific">Striga asiatica</name>
    <name type="common">Asiatic witchweed</name>
    <name type="synonym">Buchnera asiatica</name>
    <dbReference type="NCBI Taxonomy" id="4170"/>
    <lineage>
        <taxon>Eukaryota</taxon>
        <taxon>Viridiplantae</taxon>
        <taxon>Streptophyta</taxon>
        <taxon>Embryophyta</taxon>
        <taxon>Tracheophyta</taxon>
        <taxon>Spermatophyta</taxon>
        <taxon>Magnoliopsida</taxon>
        <taxon>eudicotyledons</taxon>
        <taxon>Gunneridae</taxon>
        <taxon>Pentapetalae</taxon>
        <taxon>asterids</taxon>
        <taxon>lamiids</taxon>
        <taxon>Lamiales</taxon>
        <taxon>Orobanchaceae</taxon>
        <taxon>Buchnereae</taxon>
        <taxon>Striga</taxon>
    </lineage>
</organism>
<dbReference type="Proteomes" id="UP000325081">
    <property type="component" value="Unassembled WGS sequence"/>
</dbReference>
<dbReference type="EMBL" id="BKCP01011625">
    <property type="protein sequence ID" value="GER54948.1"/>
    <property type="molecule type" value="Genomic_DNA"/>
</dbReference>
<keyword evidence="4" id="KW-1185">Reference proteome</keyword>
<sequence length="705" mass="80174">MRRNHLVRALGRARTRTQLVRSLSTSTVELKNVTKSNFEPALAELRRHVSEADFVSIDLEMTGVTSAPWREAFEFDRHDVQYLKIKDSAEKFAVVQFGVCPFRWDPHSHSFVSHPDKSGTTVLIQANHYLFGSNARAIMICSKFGWKSHNFYIFPRQELSGNGSSNEFLCQTSSLEFLARYQFDFNACIYKVSSLYHEFYLEILQSYITSGVSYLSRSQEEEALRQLDSVYTDELHEPSSNVSHDTKFVRMADTLFSERMKNVINEWRSELLGETNRGSVFKGNSDGTNQKFQSTFFKMRPALVVNGMTYRQLRLIKMVTEKHFNDLTYVHVAGETSGSQPLVVYTDSTTDRDVLMKEVQSCRRVEAEKKIKSAIGFRHVIDLLSSERKLIVGHNCFLDLVHVYGKFVGPLPLTAQDFVSAVHAYFPHIIDTKVMLNLDDGLSRIMKNGRTSLSKAFSLLCPPIAQDGTSTGLNDKLRVRVEVEVDGQRFLNWNSGSKHEAGYDAFMTGCVFSQACSNLGVDFNSHDFPQNEKLQKYVNHLYLSWVNGDLIDLTTGKIATKTLVASKAKCNNFVFSNMIVLWGLLPTLRANDIRDILNKVFGVGSIKTIYHLDETAAFVEFSKTEFVSEFLKLKDKLEMVKDPISILHPLSRILEGGRVRAVNYEMYKEICGSPLSEMAFSDQAEVAWFINRKEELVEAAIEVRI</sequence>
<dbReference type="AlphaFoldDB" id="A0A5A7RC03"/>
<comment type="similarity">
    <text evidence="2">Belongs to the CAF1 family.</text>
</comment>
<evidence type="ECO:0000313" key="4">
    <source>
        <dbReference type="Proteomes" id="UP000325081"/>
    </source>
</evidence>
<protein>
    <submittedName>
        <fullName evidence="3">Poly(A)-specific ribonuclease</fullName>
    </submittedName>
</protein>
<comment type="cofactor">
    <cofactor evidence="1">
        <name>a divalent metal cation</name>
        <dbReference type="ChEBI" id="CHEBI:60240"/>
    </cofactor>
</comment>
<dbReference type="PANTHER" id="PTHR15092">
    <property type="entry name" value="POLY A -SPECIFIC RIBONUCLEASE/TARGET OF EGR1, MEMBER 1"/>
    <property type="match status" value="1"/>
</dbReference>
<reference evidence="4" key="1">
    <citation type="journal article" date="2019" name="Curr. Biol.">
        <title>Genome Sequence of Striga asiatica Provides Insight into the Evolution of Plant Parasitism.</title>
        <authorList>
            <person name="Yoshida S."/>
            <person name="Kim S."/>
            <person name="Wafula E.K."/>
            <person name="Tanskanen J."/>
            <person name="Kim Y.M."/>
            <person name="Honaas L."/>
            <person name="Yang Z."/>
            <person name="Spallek T."/>
            <person name="Conn C.E."/>
            <person name="Ichihashi Y."/>
            <person name="Cheong K."/>
            <person name="Cui S."/>
            <person name="Der J.P."/>
            <person name="Gundlach H."/>
            <person name="Jiao Y."/>
            <person name="Hori C."/>
            <person name="Ishida J.K."/>
            <person name="Kasahara H."/>
            <person name="Kiba T."/>
            <person name="Kim M.S."/>
            <person name="Koo N."/>
            <person name="Laohavisit A."/>
            <person name="Lee Y.H."/>
            <person name="Lumba S."/>
            <person name="McCourt P."/>
            <person name="Mortimer J.C."/>
            <person name="Mutuku J.M."/>
            <person name="Nomura T."/>
            <person name="Sasaki-Sekimoto Y."/>
            <person name="Seto Y."/>
            <person name="Wang Y."/>
            <person name="Wakatake T."/>
            <person name="Sakakibara H."/>
            <person name="Demura T."/>
            <person name="Yamaguchi S."/>
            <person name="Yoneyama K."/>
            <person name="Manabe R.I."/>
            <person name="Nelson D.C."/>
            <person name="Schulman A.H."/>
            <person name="Timko M.P."/>
            <person name="dePamphilis C.W."/>
            <person name="Choi D."/>
            <person name="Shirasu K."/>
        </authorList>
    </citation>
    <scope>NUCLEOTIDE SEQUENCE [LARGE SCALE GENOMIC DNA]</scope>
    <source>
        <strain evidence="4">cv. UVA1</strain>
    </source>
</reference>
<comment type="caution">
    <text evidence="3">The sequence shown here is derived from an EMBL/GenBank/DDBJ whole genome shotgun (WGS) entry which is preliminary data.</text>
</comment>